<comment type="caution">
    <text evidence="2">The sequence shown here is derived from an EMBL/GenBank/DDBJ whole genome shotgun (WGS) entry which is preliminary data.</text>
</comment>
<evidence type="ECO:0000313" key="3">
    <source>
        <dbReference type="Proteomes" id="UP000636479"/>
    </source>
</evidence>
<gene>
    <name evidence="2" type="ORF">MIND_01209200</name>
</gene>
<protein>
    <submittedName>
        <fullName evidence="2">Uncharacterized protein</fullName>
    </submittedName>
</protein>
<proteinExistence type="predicted"/>
<accession>A0A8H6S5E7</accession>
<dbReference type="GeneID" id="59351116"/>
<reference evidence="2" key="1">
    <citation type="submission" date="2020-05" db="EMBL/GenBank/DDBJ databases">
        <title>Mycena genomes resolve the evolution of fungal bioluminescence.</title>
        <authorList>
            <person name="Tsai I.J."/>
        </authorList>
    </citation>
    <scope>NUCLEOTIDE SEQUENCE</scope>
    <source>
        <strain evidence="2">171206Taipei</strain>
    </source>
</reference>
<dbReference type="Proteomes" id="UP000636479">
    <property type="component" value="Unassembled WGS sequence"/>
</dbReference>
<feature type="compositionally biased region" description="Gly residues" evidence="1">
    <location>
        <begin position="28"/>
        <end position="49"/>
    </location>
</feature>
<dbReference type="AlphaFoldDB" id="A0A8H6S5E7"/>
<evidence type="ECO:0000256" key="1">
    <source>
        <dbReference type="SAM" id="MobiDB-lite"/>
    </source>
</evidence>
<dbReference type="RefSeq" id="XP_037215526.1">
    <property type="nucleotide sequence ID" value="XM_037368600.1"/>
</dbReference>
<organism evidence="2 3">
    <name type="scientific">Mycena indigotica</name>
    <dbReference type="NCBI Taxonomy" id="2126181"/>
    <lineage>
        <taxon>Eukaryota</taxon>
        <taxon>Fungi</taxon>
        <taxon>Dikarya</taxon>
        <taxon>Basidiomycota</taxon>
        <taxon>Agaricomycotina</taxon>
        <taxon>Agaricomycetes</taxon>
        <taxon>Agaricomycetidae</taxon>
        <taxon>Agaricales</taxon>
        <taxon>Marasmiineae</taxon>
        <taxon>Mycenaceae</taxon>
        <taxon>Mycena</taxon>
    </lineage>
</organism>
<feature type="compositionally biased region" description="Basic residues" evidence="1">
    <location>
        <begin position="1"/>
        <end position="10"/>
    </location>
</feature>
<feature type="compositionally biased region" description="Polar residues" evidence="1">
    <location>
        <begin position="50"/>
        <end position="64"/>
    </location>
</feature>
<keyword evidence="3" id="KW-1185">Reference proteome</keyword>
<feature type="compositionally biased region" description="Gly residues" evidence="1">
    <location>
        <begin position="69"/>
        <end position="88"/>
    </location>
</feature>
<dbReference type="EMBL" id="JACAZF010000011">
    <property type="protein sequence ID" value="KAF7293098.1"/>
    <property type="molecule type" value="Genomic_DNA"/>
</dbReference>
<evidence type="ECO:0000313" key="2">
    <source>
        <dbReference type="EMBL" id="KAF7293098.1"/>
    </source>
</evidence>
<name>A0A8H6S5E7_9AGAR</name>
<sequence>MQAQHHHHRAAPTNPQAPGVHGYRVFRGEGGSGGAGGKGHEVGGPGGTGRASNFDLSKFQNYSEFNARGGQGGPGGEGTLQGGTGGTGEAPTFSFGGSRLINLTSDDIDKVSDLDKSTSEFCAENRLPNALVSALIGNGYETLYTLLELKKDAFGSEQGRMDCLPGHVSMLRWALVKHCQKNGVREVPILY</sequence>
<feature type="region of interest" description="Disordered" evidence="1">
    <location>
        <begin position="1"/>
        <end position="91"/>
    </location>
</feature>